<dbReference type="PANTHER" id="PTHR10782:SF4">
    <property type="entry name" value="TONALLI, ISOFORM E"/>
    <property type="match status" value="1"/>
</dbReference>
<dbReference type="GO" id="GO:0016925">
    <property type="term" value="P:protein sumoylation"/>
    <property type="evidence" value="ECO:0007669"/>
    <property type="project" value="TreeGrafter"/>
</dbReference>
<dbReference type="GO" id="GO:0000785">
    <property type="term" value="C:chromatin"/>
    <property type="evidence" value="ECO:0007669"/>
    <property type="project" value="TreeGrafter"/>
</dbReference>
<evidence type="ECO:0000256" key="2">
    <source>
        <dbReference type="ARBA" id="ARBA00022771"/>
    </source>
</evidence>
<feature type="region of interest" description="Disordered" evidence="5">
    <location>
        <begin position="708"/>
        <end position="736"/>
    </location>
</feature>
<evidence type="ECO:0000313" key="8">
    <source>
        <dbReference type="Proteomes" id="UP000789831"/>
    </source>
</evidence>
<dbReference type="SUPFAM" id="SSF57850">
    <property type="entry name" value="RING/U-box"/>
    <property type="match status" value="1"/>
</dbReference>
<feature type="compositionally biased region" description="Acidic residues" evidence="5">
    <location>
        <begin position="718"/>
        <end position="728"/>
    </location>
</feature>
<keyword evidence="3" id="KW-0862">Zinc</keyword>
<dbReference type="Pfam" id="PF02891">
    <property type="entry name" value="zf-MIZ"/>
    <property type="match status" value="1"/>
</dbReference>
<feature type="compositionally biased region" description="Polar residues" evidence="5">
    <location>
        <begin position="603"/>
        <end position="617"/>
    </location>
</feature>
<evidence type="ECO:0000256" key="5">
    <source>
        <dbReference type="SAM" id="MobiDB-lite"/>
    </source>
</evidence>
<dbReference type="PANTHER" id="PTHR10782">
    <property type="entry name" value="ZINC FINGER MIZ DOMAIN-CONTAINING PROTEIN"/>
    <property type="match status" value="1"/>
</dbReference>
<dbReference type="OrthoDB" id="27975at2759"/>
<feature type="compositionally biased region" description="Low complexity" evidence="5">
    <location>
        <begin position="191"/>
        <end position="200"/>
    </location>
</feature>
<evidence type="ECO:0000256" key="4">
    <source>
        <dbReference type="PROSITE-ProRule" id="PRU00452"/>
    </source>
</evidence>
<sequence>MPHLSANQQLIALQQQPQQQHTYSSPQMHMALIQQQQQQISQAMGISRPNNIIPSNYTQIASSNIASQGQNYHPSFADACSRLADWLSDDRAYVEQQQDNIYKCLKLVKDYIAYDLEAGFQVYVQVQKFVNMFKNEAYKREILHSFSYARPSDPMNISTNSPNLSVQTVNIHSLPTQNQQQIVRKPPPNPNNHNGGHVPNSNIPPGNEPIFQRIDPDARHIHWRLEHKQNFSDAEIRHRQSFSDKEIILSARDLSRIYRQENPIIPTITTEQRDLPLAIRLICRKTNRHDEDKCEWPEGLSLFLDNHLLPFEKRVKQMVNGRNDQFVYNGIDRPLDISPWIRNTHHTLRISVPGNACCCTTQQYGGGLECRSVVFPPFQFCNYRFSVEYLLRETRDVVLYNARRNTIPMEDGIKVVNRLVSGNNSTNNDDVMIVQTVVKVCMKCPLTLTRIKEPVKGVDCRHVACFDLMSYVEVNRVKQTWNCPEFGCRNKVTADKLRTDLFFKRLLDEVPQDVTMIELGLDGLWKPISDGSNDDDTDSERHVKKTKPAPRNEPNNQEVIVLDDSDDDDNQEQQQSFNDTPINRRSEISIPQPKFPRPPTATPVESNNLISSPTIEKSNTPSPPLPLTPMDHRIMNLPPIITPNHQITTKNDFVVDDSSRRLVDSLNNDDLSKTINNAKENNVNKNSNNSNIKKQETRLTSARLPADINSTNYVDDGSLTEEEEEEVMDSGRVTMK</sequence>
<comment type="caution">
    <text evidence="7">The sequence shown here is derived from an EMBL/GenBank/DDBJ whole genome shotgun (WGS) entry which is preliminary data.</text>
</comment>
<keyword evidence="2 4" id="KW-0863">Zinc-finger</keyword>
<feature type="domain" description="SP-RING-type" evidence="6">
    <location>
        <begin position="429"/>
        <end position="512"/>
    </location>
</feature>
<keyword evidence="8" id="KW-1185">Reference proteome</keyword>
<dbReference type="AlphaFoldDB" id="A0A9N8YQJ2"/>
<dbReference type="Gene3D" id="3.30.40.10">
    <property type="entry name" value="Zinc/RING finger domain, C3HC4 (zinc finger)"/>
    <property type="match status" value="1"/>
</dbReference>
<reference evidence="7" key="1">
    <citation type="submission" date="2021-06" db="EMBL/GenBank/DDBJ databases">
        <authorList>
            <person name="Kallberg Y."/>
            <person name="Tangrot J."/>
            <person name="Rosling A."/>
        </authorList>
    </citation>
    <scope>NUCLEOTIDE SEQUENCE</scope>
    <source>
        <strain evidence="7">MT106</strain>
    </source>
</reference>
<feature type="region of interest" description="Disordered" evidence="5">
    <location>
        <begin position="179"/>
        <end position="211"/>
    </location>
</feature>
<feature type="region of interest" description="Disordered" evidence="5">
    <location>
        <begin position="525"/>
        <end position="628"/>
    </location>
</feature>
<dbReference type="Proteomes" id="UP000789831">
    <property type="component" value="Unassembled WGS sequence"/>
</dbReference>
<evidence type="ECO:0000259" key="6">
    <source>
        <dbReference type="PROSITE" id="PS51044"/>
    </source>
</evidence>
<dbReference type="GO" id="GO:0061665">
    <property type="term" value="F:SUMO ligase activity"/>
    <property type="evidence" value="ECO:0007669"/>
    <property type="project" value="TreeGrafter"/>
</dbReference>
<dbReference type="PROSITE" id="PS51044">
    <property type="entry name" value="ZF_SP_RING"/>
    <property type="match status" value="1"/>
</dbReference>
<dbReference type="InterPro" id="IPR013083">
    <property type="entry name" value="Znf_RING/FYVE/PHD"/>
</dbReference>
<dbReference type="GO" id="GO:0008270">
    <property type="term" value="F:zinc ion binding"/>
    <property type="evidence" value="ECO:0007669"/>
    <property type="project" value="UniProtKB-KW"/>
</dbReference>
<evidence type="ECO:0000256" key="1">
    <source>
        <dbReference type="ARBA" id="ARBA00022723"/>
    </source>
</evidence>
<keyword evidence="1" id="KW-0479">Metal-binding</keyword>
<dbReference type="InterPro" id="IPR004181">
    <property type="entry name" value="Znf_MIZ"/>
</dbReference>
<proteinExistence type="predicted"/>
<feature type="compositionally biased region" description="Acidic residues" evidence="5">
    <location>
        <begin position="561"/>
        <end position="571"/>
    </location>
</feature>
<feature type="compositionally biased region" description="Low complexity" evidence="5">
    <location>
        <begin position="679"/>
        <end position="692"/>
    </location>
</feature>
<evidence type="ECO:0000313" key="7">
    <source>
        <dbReference type="EMBL" id="CAG8440715.1"/>
    </source>
</evidence>
<accession>A0A9N8YQJ2</accession>
<protein>
    <submittedName>
        <fullName evidence="7">13594_t:CDS:1</fullName>
    </submittedName>
</protein>
<dbReference type="EMBL" id="CAJVPL010000065">
    <property type="protein sequence ID" value="CAG8440715.1"/>
    <property type="molecule type" value="Genomic_DNA"/>
</dbReference>
<dbReference type="CDD" id="cd16650">
    <property type="entry name" value="SP-RING_PIAS-like"/>
    <property type="match status" value="1"/>
</dbReference>
<evidence type="ECO:0000256" key="3">
    <source>
        <dbReference type="ARBA" id="ARBA00022833"/>
    </source>
</evidence>
<name>A0A9N8YQJ2_9GLOM</name>
<gene>
    <name evidence="7" type="ORF">AGERDE_LOCUS1044</name>
</gene>
<feature type="region of interest" description="Disordered" evidence="5">
    <location>
        <begin position="679"/>
        <end position="698"/>
    </location>
</feature>
<organism evidence="7 8">
    <name type="scientific">Ambispora gerdemannii</name>
    <dbReference type="NCBI Taxonomy" id="144530"/>
    <lineage>
        <taxon>Eukaryota</taxon>
        <taxon>Fungi</taxon>
        <taxon>Fungi incertae sedis</taxon>
        <taxon>Mucoromycota</taxon>
        <taxon>Glomeromycotina</taxon>
        <taxon>Glomeromycetes</taxon>
        <taxon>Archaeosporales</taxon>
        <taxon>Ambisporaceae</taxon>
        <taxon>Ambispora</taxon>
    </lineage>
</organism>